<name>A0A517YS72_9BACT</name>
<dbReference type="AlphaFoldDB" id="A0A517YS72"/>
<feature type="transmembrane region" description="Helical" evidence="1">
    <location>
        <begin position="87"/>
        <end position="112"/>
    </location>
</feature>
<keyword evidence="1" id="KW-1133">Transmembrane helix</keyword>
<sequence>MTGEELLLMILMGVTVVGGVIVGVLSLLTGSWKGRMVWSSPRCGGRRGRCGYDLRGYETYKEKRCPECGTDLNDPKVVEFVKRKMNWWLLFGAVIALTGPVAWWGGIGVVLYGKANGPQGWNLGRYPLEVVEAYLQEHMEPGAAWSVMEVCKGALVDQTSGEEDVARAFRVMGMCLNDEKMADRLDHQTDPFVAAAIGNDRVTDEMMVGFYRDWFGRNARAALNQRVYVDDERVRVDVRTTPHLHASDGLQNNEVVHQMHVKGVRLDGEDVKYEYSQDGQRRGVRLWLTGSAMKEGNYAVEVDIERVLFDKSLMPEQGHCTREDWPKEVVWREEKTLRLNMPVYEDVADAIEFVEDRGLEADLDEQVRVMDCMARTFNGKTRLILILEREREVVNQLYELEQEMGVLPERDKRELIADPVVVNLQAEVEIDGVKYELLGNHQQDVYGERRKRVRMKSILKLDLDDELDPEVRELDFILSGNREQLKENLEVDEVWQGRVERKNVRVKRWDLGEDLEAWQKNMGGKK</sequence>
<organism evidence="2 3">
    <name type="scientific">Poriferisphaera corsica</name>
    <dbReference type="NCBI Taxonomy" id="2528020"/>
    <lineage>
        <taxon>Bacteria</taxon>
        <taxon>Pseudomonadati</taxon>
        <taxon>Planctomycetota</taxon>
        <taxon>Phycisphaerae</taxon>
        <taxon>Phycisphaerales</taxon>
        <taxon>Phycisphaeraceae</taxon>
        <taxon>Poriferisphaera</taxon>
    </lineage>
</organism>
<keyword evidence="1" id="KW-0812">Transmembrane</keyword>
<evidence type="ECO:0000256" key="1">
    <source>
        <dbReference type="SAM" id="Phobius"/>
    </source>
</evidence>
<evidence type="ECO:0000313" key="2">
    <source>
        <dbReference type="EMBL" id="QDU33087.1"/>
    </source>
</evidence>
<evidence type="ECO:0000313" key="3">
    <source>
        <dbReference type="Proteomes" id="UP000317369"/>
    </source>
</evidence>
<feature type="transmembrane region" description="Helical" evidence="1">
    <location>
        <begin position="6"/>
        <end position="28"/>
    </location>
</feature>
<accession>A0A517YS72</accession>
<reference evidence="2 3" key="1">
    <citation type="submission" date="2019-02" db="EMBL/GenBank/DDBJ databases">
        <title>Deep-cultivation of Planctomycetes and their phenomic and genomic characterization uncovers novel biology.</title>
        <authorList>
            <person name="Wiegand S."/>
            <person name="Jogler M."/>
            <person name="Boedeker C."/>
            <person name="Pinto D."/>
            <person name="Vollmers J."/>
            <person name="Rivas-Marin E."/>
            <person name="Kohn T."/>
            <person name="Peeters S.H."/>
            <person name="Heuer A."/>
            <person name="Rast P."/>
            <person name="Oberbeckmann S."/>
            <person name="Bunk B."/>
            <person name="Jeske O."/>
            <person name="Meyerdierks A."/>
            <person name="Storesund J.E."/>
            <person name="Kallscheuer N."/>
            <person name="Luecker S."/>
            <person name="Lage O.M."/>
            <person name="Pohl T."/>
            <person name="Merkel B.J."/>
            <person name="Hornburger P."/>
            <person name="Mueller R.-W."/>
            <person name="Bruemmer F."/>
            <person name="Labrenz M."/>
            <person name="Spormann A.M."/>
            <person name="Op den Camp H."/>
            <person name="Overmann J."/>
            <person name="Amann R."/>
            <person name="Jetten M.S.M."/>
            <person name="Mascher T."/>
            <person name="Medema M.H."/>
            <person name="Devos D.P."/>
            <person name="Kaster A.-K."/>
            <person name="Ovreas L."/>
            <person name="Rohde M."/>
            <person name="Galperin M.Y."/>
            <person name="Jogler C."/>
        </authorList>
    </citation>
    <scope>NUCLEOTIDE SEQUENCE [LARGE SCALE GENOMIC DNA]</scope>
    <source>
        <strain evidence="2 3">KS4</strain>
    </source>
</reference>
<keyword evidence="3" id="KW-1185">Reference proteome</keyword>
<gene>
    <name evidence="2" type="ORF">KS4_11290</name>
</gene>
<dbReference type="EMBL" id="CP036425">
    <property type="protein sequence ID" value="QDU33087.1"/>
    <property type="molecule type" value="Genomic_DNA"/>
</dbReference>
<dbReference type="RefSeq" id="WP_145075642.1">
    <property type="nucleotide sequence ID" value="NZ_CP036425.1"/>
</dbReference>
<keyword evidence="1" id="KW-0472">Membrane</keyword>
<protein>
    <submittedName>
        <fullName evidence="2">Uncharacterized protein</fullName>
    </submittedName>
</protein>
<dbReference type="Proteomes" id="UP000317369">
    <property type="component" value="Chromosome"/>
</dbReference>
<proteinExistence type="predicted"/>
<dbReference type="KEGG" id="pcor:KS4_11290"/>